<dbReference type="GO" id="GO:0009231">
    <property type="term" value="P:riboflavin biosynthetic process"/>
    <property type="evidence" value="ECO:0007669"/>
    <property type="project" value="UniProtKB-UniRule"/>
</dbReference>
<name>A0A1I2HPJ3_9ACTN</name>
<organism evidence="8 9">
    <name type="scientific">Blastococcus tunisiensis</name>
    <dbReference type="NCBI Taxonomy" id="1798228"/>
    <lineage>
        <taxon>Bacteria</taxon>
        <taxon>Bacillati</taxon>
        <taxon>Actinomycetota</taxon>
        <taxon>Actinomycetes</taxon>
        <taxon>Geodermatophilales</taxon>
        <taxon>Geodermatophilaceae</taxon>
        <taxon>Blastococcus</taxon>
    </lineage>
</organism>
<sequence length="176" mass="17664">MSGSGAPAVEAVDAAGLTLGIVATTWHAEITDQLLARAVAAAAASGVPEPTVVRAPGAVELPVVAQALAERHDAVVALGVVIRGGTPHFEYVCDAVTAGLTRVALDAGRPVGNGVLTCDTEDQARDRAGLPGSAEDKGWEATIAALATALTLRTLRIPARATGFAASPTGVLRDGR</sequence>
<dbReference type="CDD" id="cd09209">
    <property type="entry name" value="Lumazine_synthase-I"/>
    <property type="match status" value="1"/>
</dbReference>
<dbReference type="PANTHER" id="PTHR21058">
    <property type="entry name" value="6,7-DIMETHYL-8-RIBITYLLUMAZINE SYNTHASE DMRL SYNTHASE LUMAZINE SYNTHASE"/>
    <property type="match status" value="1"/>
</dbReference>
<reference evidence="9" key="1">
    <citation type="submission" date="2016-10" db="EMBL/GenBank/DDBJ databases">
        <authorList>
            <person name="Varghese N."/>
            <person name="Submissions S."/>
        </authorList>
    </citation>
    <scope>NUCLEOTIDE SEQUENCE [LARGE SCALE GENOMIC DNA]</scope>
    <source>
        <strain evidence="9">DSM 46838</strain>
    </source>
</reference>
<comment type="function">
    <text evidence="7">Catalyzes the formation of 6,7-dimethyl-8-ribityllumazine by condensation of 5-amino-6-(D-ribitylamino)uracil with 3,4-dihydroxy-2-butanone 4-phosphate. This is the penultimate step in the biosynthesis of riboflavin.</text>
</comment>
<dbReference type="STRING" id="1798228.SAMN05216574_11196"/>
<feature type="active site" description="Proton donor" evidence="7">
    <location>
        <position position="88"/>
    </location>
</feature>
<keyword evidence="5 7" id="KW-0808">Transferase</keyword>
<keyword evidence="4 7" id="KW-0686">Riboflavin biosynthesis</keyword>
<evidence type="ECO:0000256" key="2">
    <source>
        <dbReference type="ARBA" id="ARBA00007424"/>
    </source>
</evidence>
<protein>
    <recommendedName>
        <fullName evidence="3 7">6,7-dimethyl-8-ribityllumazine synthase</fullName>
        <shortName evidence="7">DMRL synthase</shortName>
        <shortName evidence="7">LS</shortName>
        <shortName evidence="7">Lumazine synthase</shortName>
        <ecNumber evidence="3 7">2.5.1.78</ecNumber>
    </recommendedName>
</protein>
<dbReference type="GO" id="GO:0000906">
    <property type="term" value="F:6,7-dimethyl-8-ribityllumazine synthase activity"/>
    <property type="evidence" value="ECO:0007669"/>
    <property type="project" value="UniProtKB-UniRule"/>
</dbReference>
<feature type="binding site" evidence="7">
    <location>
        <position position="113"/>
    </location>
    <ligand>
        <name>5-amino-6-(D-ribitylamino)uracil</name>
        <dbReference type="ChEBI" id="CHEBI:15934"/>
    </ligand>
</feature>
<comment type="catalytic activity">
    <reaction evidence="6 7">
        <text>(2S)-2-hydroxy-3-oxobutyl phosphate + 5-amino-6-(D-ribitylamino)uracil = 6,7-dimethyl-8-(1-D-ribityl)lumazine + phosphate + 2 H2O + H(+)</text>
        <dbReference type="Rhea" id="RHEA:26152"/>
        <dbReference type="ChEBI" id="CHEBI:15377"/>
        <dbReference type="ChEBI" id="CHEBI:15378"/>
        <dbReference type="ChEBI" id="CHEBI:15934"/>
        <dbReference type="ChEBI" id="CHEBI:43474"/>
        <dbReference type="ChEBI" id="CHEBI:58201"/>
        <dbReference type="ChEBI" id="CHEBI:58830"/>
        <dbReference type="EC" id="2.5.1.78"/>
    </reaction>
</comment>
<feature type="binding site" evidence="7">
    <location>
        <begin position="80"/>
        <end position="82"/>
    </location>
    <ligand>
        <name>5-amino-6-(D-ribitylamino)uracil</name>
        <dbReference type="ChEBI" id="CHEBI:15934"/>
    </ligand>
</feature>
<dbReference type="SUPFAM" id="SSF52121">
    <property type="entry name" value="Lumazine synthase"/>
    <property type="match status" value="1"/>
</dbReference>
<dbReference type="AlphaFoldDB" id="A0A1I2HPJ3"/>
<proteinExistence type="inferred from homology"/>
<dbReference type="GO" id="GO:0009349">
    <property type="term" value="C:riboflavin synthase complex"/>
    <property type="evidence" value="ECO:0007669"/>
    <property type="project" value="UniProtKB-UniRule"/>
</dbReference>
<evidence type="ECO:0000256" key="5">
    <source>
        <dbReference type="ARBA" id="ARBA00022679"/>
    </source>
</evidence>
<evidence type="ECO:0000256" key="3">
    <source>
        <dbReference type="ARBA" id="ARBA00012664"/>
    </source>
</evidence>
<dbReference type="GO" id="GO:0005829">
    <property type="term" value="C:cytosol"/>
    <property type="evidence" value="ECO:0007669"/>
    <property type="project" value="TreeGrafter"/>
</dbReference>
<dbReference type="Proteomes" id="UP000198589">
    <property type="component" value="Unassembled WGS sequence"/>
</dbReference>
<dbReference type="EC" id="2.5.1.78" evidence="3 7"/>
<evidence type="ECO:0000256" key="1">
    <source>
        <dbReference type="ARBA" id="ARBA00004917"/>
    </source>
</evidence>
<feature type="binding site" evidence="7">
    <location>
        <position position="26"/>
    </location>
    <ligand>
        <name>5-amino-6-(D-ribitylamino)uracil</name>
        <dbReference type="ChEBI" id="CHEBI:15934"/>
    </ligand>
</feature>
<dbReference type="Gene3D" id="3.40.50.960">
    <property type="entry name" value="Lumazine/riboflavin synthase"/>
    <property type="match status" value="1"/>
</dbReference>
<dbReference type="OrthoDB" id="9809709at2"/>
<evidence type="ECO:0000256" key="4">
    <source>
        <dbReference type="ARBA" id="ARBA00022619"/>
    </source>
</evidence>
<evidence type="ECO:0000313" key="8">
    <source>
        <dbReference type="EMBL" id="SFF31220.1"/>
    </source>
</evidence>
<dbReference type="PANTHER" id="PTHR21058:SF0">
    <property type="entry name" value="6,7-DIMETHYL-8-RIBITYLLUMAZINE SYNTHASE"/>
    <property type="match status" value="1"/>
</dbReference>
<gene>
    <name evidence="7" type="primary">ribH</name>
    <name evidence="8" type="ORF">SAMN05216574_11196</name>
</gene>
<dbReference type="RefSeq" id="WP_092200291.1">
    <property type="nucleotide sequence ID" value="NZ_FOND01000011.1"/>
</dbReference>
<comment type="similarity">
    <text evidence="2 7">Belongs to the DMRL synthase family.</text>
</comment>
<dbReference type="InterPro" id="IPR036467">
    <property type="entry name" value="LS/RS_sf"/>
</dbReference>
<comment type="pathway">
    <text evidence="1 7">Cofactor biosynthesis; riboflavin biosynthesis; riboflavin from 2-hydroxy-3-oxobutyl phosphate and 5-amino-6-(D-ribitylamino)uracil: step 1/2.</text>
</comment>
<dbReference type="NCBIfam" id="TIGR00114">
    <property type="entry name" value="lumazine-synth"/>
    <property type="match status" value="1"/>
</dbReference>
<dbReference type="UniPathway" id="UPA00275">
    <property type="reaction ID" value="UER00404"/>
</dbReference>
<keyword evidence="9" id="KW-1185">Reference proteome</keyword>
<accession>A0A1I2HPJ3</accession>
<feature type="binding site" evidence="7">
    <location>
        <position position="127"/>
    </location>
    <ligand>
        <name>(2S)-2-hydroxy-3-oxobutyl phosphate</name>
        <dbReference type="ChEBI" id="CHEBI:58830"/>
    </ligand>
</feature>
<dbReference type="EMBL" id="FOND01000011">
    <property type="protein sequence ID" value="SFF31220.1"/>
    <property type="molecule type" value="Genomic_DNA"/>
</dbReference>
<evidence type="ECO:0000313" key="9">
    <source>
        <dbReference type="Proteomes" id="UP000198589"/>
    </source>
</evidence>
<evidence type="ECO:0000256" key="6">
    <source>
        <dbReference type="ARBA" id="ARBA00048785"/>
    </source>
</evidence>
<feature type="binding site" evidence="7">
    <location>
        <begin position="85"/>
        <end position="86"/>
    </location>
    <ligand>
        <name>(2S)-2-hydroxy-3-oxobutyl phosphate</name>
        <dbReference type="ChEBI" id="CHEBI:58830"/>
    </ligand>
</feature>
<feature type="binding site" evidence="7">
    <location>
        <begin position="58"/>
        <end position="60"/>
    </location>
    <ligand>
        <name>5-amino-6-(D-ribitylamino)uracil</name>
        <dbReference type="ChEBI" id="CHEBI:15934"/>
    </ligand>
</feature>
<dbReference type="InterPro" id="IPR034964">
    <property type="entry name" value="LS"/>
</dbReference>
<dbReference type="HAMAP" id="MF_00178">
    <property type="entry name" value="Lumazine_synth"/>
    <property type="match status" value="1"/>
</dbReference>
<dbReference type="Pfam" id="PF00885">
    <property type="entry name" value="DMRL_synthase"/>
    <property type="match status" value="1"/>
</dbReference>
<dbReference type="InterPro" id="IPR002180">
    <property type="entry name" value="LS/RS"/>
</dbReference>
<evidence type="ECO:0000256" key="7">
    <source>
        <dbReference type="HAMAP-Rule" id="MF_00178"/>
    </source>
</evidence>